<feature type="region of interest" description="Disordered" evidence="4">
    <location>
        <begin position="968"/>
        <end position="1102"/>
    </location>
</feature>
<evidence type="ECO:0000313" key="7">
    <source>
        <dbReference type="EMBL" id="GKT34501.1"/>
    </source>
</evidence>
<keyword evidence="5" id="KW-0472">Membrane</keyword>
<dbReference type="PANTHER" id="PTHR46528:SF1">
    <property type="entry name" value="PROTEIN SON"/>
    <property type="match status" value="1"/>
</dbReference>
<dbReference type="Gene3D" id="1.10.510.10">
    <property type="entry name" value="Transferase(Phosphotransferase) domain 1"/>
    <property type="match status" value="1"/>
</dbReference>
<feature type="transmembrane region" description="Helical" evidence="5">
    <location>
        <begin position="913"/>
        <end position="938"/>
    </location>
</feature>
<feature type="transmembrane region" description="Helical" evidence="5">
    <location>
        <begin position="220"/>
        <end position="239"/>
    </location>
</feature>
<comment type="caution">
    <text evidence="7">The sequence shown here is derived from an EMBL/GenBank/DDBJ whole genome shotgun (WGS) entry which is preliminary data.</text>
</comment>
<feature type="transmembrane region" description="Helical" evidence="5">
    <location>
        <begin position="566"/>
        <end position="585"/>
    </location>
</feature>
<feature type="transmembrane region" description="Helical" evidence="5">
    <location>
        <begin position="855"/>
        <end position="879"/>
    </location>
</feature>
<feature type="transmembrane region" description="Helical" evidence="5">
    <location>
        <begin position="308"/>
        <end position="328"/>
    </location>
</feature>
<name>A0ABQ5KR69_9EUKA</name>
<protein>
    <recommendedName>
        <fullName evidence="6">Protein kinase domain-containing protein</fullName>
    </recommendedName>
</protein>
<keyword evidence="5" id="KW-0812">Transmembrane</keyword>
<feature type="transmembrane region" description="Helical" evidence="5">
    <location>
        <begin position="509"/>
        <end position="530"/>
    </location>
</feature>
<feature type="compositionally biased region" description="Basic and acidic residues" evidence="4">
    <location>
        <begin position="1464"/>
        <end position="1473"/>
    </location>
</feature>
<sequence length="1540" mass="173960">MAEPSDNHDGIEDIEDPSPIFPADSSFLLNNEDEFYSTDTQEVLFSSKLLEENRSEDPHDDSSSDPILSDDLSSIRLSFIESKATPVVYFDEETFFWYPLLAIAWPFILILCSREEQCYSVDCIVECILDCCKTFFSVCFHALVGGGFIMFGIIYVNDAEYPGWISFAIFVGFLYLVIAIVVAVFINNGSNLGSVIFVLVGYFICGATVSLGVFINPLFFIVPAALFIMFTAVSLCVRYGHPLTKTEKLKLVNLFALIICGLVFIIGIVLGLNDSEMNIMSLIAGVYPSIYLSIYIKGKLWVSNKRYVVLFISEIISIVGFIMFGIIYVNDAEYPGWISFAIFVGFLYLVIAIVVAVFINNGSNLGITWSVHKPPVLHCACGFVHHVHGCVTMRSVCFHALVGGGFIMFGIIYVNDAEYPGWISFAIFVGFLYLVIAIVVAVFINNGSNLGSVIFVLVGYFICGATVSLGVFINPLFFIVPAALFIMFTAVSLCVRYGHPLTKTEKLKLVNLFALIICGLVFIIGIVLGLNDSEMNIMSLIAGVYPSIYLSIYIKGKLWVSNKRYVVLFISEIISIVGFIVVGFYTPGLVWWSTLLFVLFFLLFVNAIIGTVCVHSVASISKCGTSLSVPAIFVNICLMSISIGLFAVFLEWSALVGFIFFLGLVVFSTAGHLKGFERAHEFIPLPWFTGPLTFICVLAWFPLLLAGIVWQVFMSSTLSFYATALFALGVYAFMFILGGWKKWSDELMTNDINTQNLTKFLSPLTSFQFLMVSISFTFFGWIVGAADSFYFVGLAIFIPFLVIFGIFAHHKWDLFRDSSYTGSHFFVPNIFFGILSIVGICASILFFFVDAAYPYHILCALVGELALAMLVFTVCHIAFNPQPIRLLDVFSLLLSGCLGSCLCAFILKKDISSSLFFILLGVSVVLLVCSIICLIFYISKSTPSKSLLPKGNTPVPVVSPNVGAFQRVGSPRKARKKKNQEEKKQKAKIKKQKQEEKKKKNDERVKRMKDDEEKRQKKAEENRGKMKSRLKKQKKFFKLEEQMRRKARKKKNQEEKKQKAKIKKQKQEEKKKKNDERVKRMKDDEEKRQKKAEENRGKMKSRLKKQKKFFKLEEQMRRYKVFDISPKNVRVCPVPIGKGGFGSIHEGKFKKLPVIVKKVKSTAVPLLESKGELYYQWKIYKAFQHQFCPVPVPYGRYFNEEEERLCLVMEHCKGGSIWDIFNGENSMYDSPEIGTEDGALQAVSICSGMICSTGIIIQEMKKFRHLDLKPENFFIRRKGKYGEVIVGDLGFAKVESTLSRSTLAKQDIRVSSADREESSCSDAESGAKNNCAQGDPHYWPLEICENLSNPTNLILSRCDSYALGLCIYYVFSSGNLAFSYPTSPLNEKSPKFLVHVKEMIRLRKEELPKLEGTVHYKTLKASKCEKKREIADIFLKIYNGLTTNDYHNRMKIATYLKKSKKHNEKKDGEKKDEDKDESEKDESEKDSKKELKNKEKKEQKKKKKEKKKGKGKEEEGDTAYSLIQSIAKEIPKFEFTSNEK</sequence>
<evidence type="ECO:0000256" key="2">
    <source>
        <dbReference type="ARBA" id="ARBA00022840"/>
    </source>
</evidence>
<feature type="compositionally biased region" description="Basic and acidic residues" evidence="4">
    <location>
        <begin position="1065"/>
        <end position="1097"/>
    </location>
</feature>
<accession>A0ABQ5KR69</accession>
<feature type="transmembrane region" description="Helical" evidence="5">
    <location>
        <begin position="655"/>
        <end position="673"/>
    </location>
</feature>
<feature type="transmembrane region" description="Helical" evidence="5">
    <location>
        <begin position="591"/>
        <end position="615"/>
    </location>
</feature>
<keyword evidence="2 3" id="KW-0067">ATP-binding</keyword>
<dbReference type="PROSITE" id="PS50011">
    <property type="entry name" value="PROTEIN_KINASE_DOM"/>
    <property type="match status" value="1"/>
</dbReference>
<feature type="compositionally biased region" description="Basic and acidic residues" evidence="4">
    <location>
        <begin position="1"/>
        <end position="11"/>
    </location>
</feature>
<feature type="transmembrane region" description="Helical" evidence="5">
    <location>
        <begin position="478"/>
        <end position="497"/>
    </location>
</feature>
<feature type="transmembrane region" description="Helical" evidence="5">
    <location>
        <begin position="450"/>
        <end position="472"/>
    </location>
</feature>
<feature type="transmembrane region" description="Helical" evidence="5">
    <location>
        <begin position="685"/>
        <end position="713"/>
    </location>
</feature>
<dbReference type="Gene3D" id="3.30.200.20">
    <property type="entry name" value="Phosphorylase Kinase, domain 1"/>
    <property type="match status" value="1"/>
</dbReference>
<dbReference type="InterPro" id="IPR000719">
    <property type="entry name" value="Prot_kinase_dom"/>
</dbReference>
<evidence type="ECO:0000256" key="3">
    <source>
        <dbReference type="PROSITE-ProRule" id="PRU10141"/>
    </source>
</evidence>
<dbReference type="SMART" id="SM00220">
    <property type="entry name" value="S_TKc"/>
    <property type="match status" value="1"/>
</dbReference>
<feature type="transmembrane region" description="Helical" evidence="5">
    <location>
        <begin position="719"/>
        <end position="740"/>
    </location>
</feature>
<organism evidence="7 8">
    <name type="scientific">Aduncisulcus paluster</name>
    <dbReference type="NCBI Taxonomy" id="2918883"/>
    <lineage>
        <taxon>Eukaryota</taxon>
        <taxon>Metamonada</taxon>
        <taxon>Carpediemonas-like organisms</taxon>
        <taxon>Aduncisulcus</taxon>
    </lineage>
</organism>
<feature type="transmembrane region" description="Helical" evidence="5">
    <location>
        <begin position="760"/>
        <end position="783"/>
    </location>
</feature>
<dbReference type="InterPro" id="IPR008271">
    <property type="entry name" value="Ser/Thr_kinase_AS"/>
</dbReference>
<feature type="transmembrane region" description="Helical" evidence="5">
    <location>
        <begin position="334"/>
        <end position="359"/>
    </location>
</feature>
<feature type="transmembrane region" description="Helical" evidence="5">
    <location>
        <begin position="421"/>
        <end position="443"/>
    </location>
</feature>
<evidence type="ECO:0000259" key="6">
    <source>
        <dbReference type="PROSITE" id="PS50011"/>
    </source>
</evidence>
<feature type="domain" description="Protein kinase" evidence="6">
    <location>
        <begin position="1130"/>
        <end position="1465"/>
    </location>
</feature>
<feature type="transmembrane region" description="Helical" evidence="5">
    <location>
        <begin position="251"/>
        <end position="272"/>
    </location>
</feature>
<dbReference type="InterPro" id="IPR011009">
    <property type="entry name" value="Kinase-like_dom_sf"/>
</dbReference>
<feature type="transmembrane region" description="Helical" evidence="5">
    <location>
        <begin position="161"/>
        <end position="185"/>
    </location>
</feature>
<dbReference type="PANTHER" id="PTHR46528">
    <property type="entry name" value="PROTEIN SON"/>
    <property type="match status" value="1"/>
</dbReference>
<feature type="compositionally biased region" description="Basic residues" evidence="4">
    <location>
        <begin position="1499"/>
        <end position="1510"/>
    </location>
</feature>
<keyword evidence="8" id="KW-1185">Reference proteome</keyword>
<keyword evidence="1 3" id="KW-0547">Nucleotide-binding</keyword>
<feature type="transmembrane region" description="Helical" evidence="5">
    <location>
        <begin position="789"/>
        <end position="808"/>
    </location>
</feature>
<feature type="transmembrane region" description="Helical" evidence="5">
    <location>
        <begin position="278"/>
        <end position="296"/>
    </location>
</feature>
<feature type="transmembrane region" description="Helical" evidence="5">
    <location>
        <begin position="829"/>
        <end position="849"/>
    </location>
</feature>
<feature type="compositionally biased region" description="Basic residues" evidence="4">
    <location>
        <begin position="1025"/>
        <end position="1036"/>
    </location>
</feature>
<keyword evidence="5" id="KW-1133">Transmembrane helix</keyword>
<dbReference type="InterPro" id="IPR017441">
    <property type="entry name" value="Protein_kinase_ATP_BS"/>
</dbReference>
<feature type="compositionally biased region" description="Basic and acidic residues" evidence="4">
    <location>
        <begin position="1482"/>
        <end position="1498"/>
    </location>
</feature>
<feature type="transmembrane region" description="Helical" evidence="5">
    <location>
        <begin position="886"/>
        <end position="907"/>
    </location>
</feature>
<dbReference type="SUPFAM" id="SSF56112">
    <property type="entry name" value="Protein kinase-like (PK-like)"/>
    <property type="match status" value="1"/>
</dbReference>
<proteinExistence type="predicted"/>
<feature type="transmembrane region" description="Helical" evidence="5">
    <location>
        <begin position="536"/>
        <end position="554"/>
    </location>
</feature>
<dbReference type="PROSITE" id="PS00107">
    <property type="entry name" value="PROTEIN_KINASE_ATP"/>
    <property type="match status" value="1"/>
</dbReference>
<feature type="transmembrane region" description="Helical" evidence="5">
    <location>
        <begin position="192"/>
        <end position="214"/>
    </location>
</feature>
<gene>
    <name evidence="7" type="ORF">ADUPG1_007845</name>
</gene>
<dbReference type="Proteomes" id="UP001057375">
    <property type="component" value="Unassembled WGS sequence"/>
</dbReference>
<dbReference type="PROSITE" id="PS00108">
    <property type="entry name" value="PROTEIN_KINASE_ST"/>
    <property type="match status" value="1"/>
</dbReference>
<dbReference type="InterPro" id="IPR032922">
    <property type="entry name" value="SON"/>
</dbReference>
<reference evidence="7" key="1">
    <citation type="submission" date="2022-03" db="EMBL/GenBank/DDBJ databases">
        <title>Draft genome sequence of Aduncisulcus paluster, a free-living microaerophilic Fornicata.</title>
        <authorList>
            <person name="Yuyama I."/>
            <person name="Kume K."/>
            <person name="Tamura T."/>
            <person name="Inagaki Y."/>
            <person name="Hashimoto T."/>
        </authorList>
    </citation>
    <scope>NUCLEOTIDE SEQUENCE</scope>
    <source>
        <strain evidence="7">NY0171</strain>
    </source>
</reference>
<evidence type="ECO:0000256" key="1">
    <source>
        <dbReference type="ARBA" id="ARBA00022741"/>
    </source>
</evidence>
<evidence type="ECO:0000313" key="8">
    <source>
        <dbReference type="Proteomes" id="UP001057375"/>
    </source>
</evidence>
<feature type="transmembrane region" description="Helical" evidence="5">
    <location>
        <begin position="396"/>
        <end position="415"/>
    </location>
</feature>
<feature type="binding site" evidence="3">
    <location>
        <position position="1158"/>
    </location>
    <ligand>
        <name>ATP</name>
        <dbReference type="ChEBI" id="CHEBI:30616"/>
    </ligand>
</feature>
<evidence type="ECO:0000256" key="4">
    <source>
        <dbReference type="SAM" id="MobiDB-lite"/>
    </source>
</evidence>
<evidence type="ECO:0000256" key="5">
    <source>
        <dbReference type="SAM" id="Phobius"/>
    </source>
</evidence>
<feature type="region of interest" description="Disordered" evidence="4">
    <location>
        <begin position="1"/>
        <end position="23"/>
    </location>
</feature>
<feature type="compositionally biased region" description="Basic and acidic residues" evidence="4">
    <location>
        <begin position="992"/>
        <end position="1024"/>
    </location>
</feature>
<feature type="region of interest" description="Disordered" evidence="4">
    <location>
        <begin position="1459"/>
        <end position="1520"/>
    </location>
</feature>
<dbReference type="EMBL" id="BQXS01010821">
    <property type="protein sequence ID" value="GKT34501.1"/>
    <property type="molecule type" value="Genomic_DNA"/>
</dbReference>
<feature type="transmembrane region" description="Helical" evidence="5">
    <location>
        <begin position="95"/>
        <end position="113"/>
    </location>
</feature>
<feature type="transmembrane region" description="Helical" evidence="5">
    <location>
        <begin position="134"/>
        <end position="155"/>
    </location>
</feature>